<sequence length="84" mass="9583">MWSNKAASFLSCSTELARILRQCLKEPYRSKAIKRSSLEVYQSNFLNGTIISRELQNILEDAIGNPNIRVTSKQHIESDDKLVN</sequence>
<dbReference type="SUPFAM" id="SSF48690">
    <property type="entry name" value="Epsilon subunit of mitochondrial F1F0-ATP synthase"/>
    <property type="match status" value="1"/>
</dbReference>
<dbReference type="EMBL" id="LRBS01000072">
    <property type="protein sequence ID" value="OII75918.1"/>
    <property type="molecule type" value="Genomic_DNA"/>
</dbReference>
<accession>A0A1J4MNZ5</accession>
<evidence type="ECO:0000313" key="3">
    <source>
        <dbReference type="Proteomes" id="UP000186804"/>
    </source>
</evidence>
<dbReference type="InterPro" id="IPR006721">
    <property type="entry name" value="ATP_synth_F1_esu_mt"/>
</dbReference>
<dbReference type="Proteomes" id="UP000186804">
    <property type="component" value="Unassembled WGS sequence"/>
</dbReference>
<organism evidence="2 3">
    <name type="scientific">Cryptosporidium andersoni</name>
    <dbReference type="NCBI Taxonomy" id="117008"/>
    <lineage>
        <taxon>Eukaryota</taxon>
        <taxon>Sar</taxon>
        <taxon>Alveolata</taxon>
        <taxon>Apicomplexa</taxon>
        <taxon>Conoidasida</taxon>
        <taxon>Coccidia</taxon>
        <taxon>Eucoccidiorida</taxon>
        <taxon>Eimeriorina</taxon>
        <taxon>Cryptosporidiidae</taxon>
        <taxon>Cryptosporidium</taxon>
    </lineage>
</organism>
<dbReference type="GO" id="GO:0046933">
    <property type="term" value="F:proton-transporting ATP synthase activity, rotational mechanism"/>
    <property type="evidence" value="ECO:0007669"/>
    <property type="project" value="InterPro"/>
</dbReference>
<dbReference type="GO" id="GO:0005743">
    <property type="term" value="C:mitochondrial inner membrane"/>
    <property type="evidence" value="ECO:0007669"/>
    <property type="project" value="InterPro"/>
</dbReference>
<dbReference type="RefSeq" id="XP_067067764.1">
    <property type="nucleotide sequence ID" value="XM_067210497.1"/>
</dbReference>
<keyword evidence="3" id="KW-1185">Reference proteome</keyword>
<dbReference type="Pfam" id="PF04627">
    <property type="entry name" value="ATP-synt_Eps"/>
    <property type="match status" value="1"/>
</dbReference>
<dbReference type="InterPro" id="IPR036742">
    <property type="entry name" value="ATP_synth_F1_esu_sf_mt"/>
</dbReference>
<dbReference type="VEuPathDB" id="CryptoDB:cand_002490"/>
<dbReference type="CDD" id="cd12153">
    <property type="entry name" value="F1-ATPase_epsilon"/>
    <property type="match status" value="1"/>
</dbReference>
<dbReference type="Gene3D" id="1.10.1620.20">
    <property type="entry name" value="ATP synthase, F1 complex, epsilon subunit superfamily, mitochondrial"/>
    <property type="match status" value="1"/>
</dbReference>
<evidence type="ECO:0000256" key="1">
    <source>
        <dbReference type="ARBA" id="ARBA00009502"/>
    </source>
</evidence>
<evidence type="ECO:0000313" key="2">
    <source>
        <dbReference type="EMBL" id="OII75918.1"/>
    </source>
</evidence>
<dbReference type="GO" id="GO:0045259">
    <property type="term" value="C:proton-transporting ATP synthase complex"/>
    <property type="evidence" value="ECO:0007669"/>
    <property type="project" value="InterPro"/>
</dbReference>
<comment type="caution">
    <text evidence="2">The sequence shown here is derived from an EMBL/GenBank/DDBJ whole genome shotgun (WGS) entry which is preliminary data.</text>
</comment>
<dbReference type="AlphaFoldDB" id="A0A1J4MNZ5"/>
<name>A0A1J4MNZ5_9CRYT</name>
<reference evidence="2 3" key="1">
    <citation type="submission" date="2016-10" db="EMBL/GenBank/DDBJ databases">
        <title>Reductive evolution of mitochondrial metabolism and differential evolution of invasion-related proteins in Cryptosporidium.</title>
        <authorList>
            <person name="Liu S."/>
            <person name="Roellig D.M."/>
            <person name="Guo Y."/>
            <person name="Li N."/>
            <person name="Frace M.A."/>
            <person name="Tang K."/>
            <person name="Zhang L."/>
            <person name="Feng Y."/>
            <person name="Xiao L."/>
        </authorList>
    </citation>
    <scope>NUCLEOTIDE SEQUENCE [LARGE SCALE GENOMIC DNA]</scope>
    <source>
        <strain evidence="2">30847</strain>
    </source>
</reference>
<comment type="similarity">
    <text evidence="1">Belongs to the eukaryotic ATPase epsilon family.</text>
</comment>
<dbReference type="GeneID" id="92364434"/>
<gene>
    <name evidence="2" type="ORF">cand_002490</name>
</gene>
<proteinExistence type="inferred from homology"/>
<dbReference type="OrthoDB" id="269124at2759"/>
<protein>
    <submittedName>
        <fullName evidence="2">Uncharacterized protein</fullName>
    </submittedName>
</protein>